<dbReference type="EMBL" id="GBRH01277282">
    <property type="protein sequence ID" value="JAD20613.1"/>
    <property type="molecule type" value="Transcribed_RNA"/>
</dbReference>
<proteinExistence type="predicted"/>
<reference evidence="2" key="2">
    <citation type="journal article" date="2015" name="Data Brief">
        <title>Shoot transcriptome of the giant reed, Arundo donax.</title>
        <authorList>
            <person name="Barrero R.A."/>
            <person name="Guerrero F.D."/>
            <person name="Moolhuijzen P."/>
            <person name="Goolsby J.A."/>
            <person name="Tidwell J."/>
            <person name="Bellgard S.E."/>
            <person name="Bellgard M.I."/>
        </authorList>
    </citation>
    <scope>NUCLEOTIDE SEQUENCE</scope>
    <source>
        <tissue evidence="2">Shoot tissue taken approximately 20 cm above the soil surface</tissue>
    </source>
</reference>
<feature type="signal peptide" evidence="1">
    <location>
        <begin position="1"/>
        <end position="15"/>
    </location>
</feature>
<organism evidence="2">
    <name type="scientific">Arundo donax</name>
    <name type="common">Giant reed</name>
    <name type="synonym">Donax arundinaceus</name>
    <dbReference type="NCBI Taxonomy" id="35708"/>
    <lineage>
        <taxon>Eukaryota</taxon>
        <taxon>Viridiplantae</taxon>
        <taxon>Streptophyta</taxon>
        <taxon>Embryophyta</taxon>
        <taxon>Tracheophyta</taxon>
        <taxon>Spermatophyta</taxon>
        <taxon>Magnoliopsida</taxon>
        <taxon>Liliopsida</taxon>
        <taxon>Poales</taxon>
        <taxon>Poaceae</taxon>
        <taxon>PACMAD clade</taxon>
        <taxon>Arundinoideae</taxon>
        <taxon>Arundineae</taxon>
        <taxon>Arundo</taxon>
    </lineage>
</organism>
<sequence length="35" mass="3904">MPWTWARIISQRLLSLLMNQLIACNCSGDSHSTVG</sequence>
<evidence type="ECO:0000256" key="1">
    <source>
        <dbReference type="SAM" id="SignalP"/>
    </source>
</evidence>
<reference evidence="2" key="1">
    <citation type="submission" date="2014-09" db="EMBL/GenBank/DDBJ databases">
        <authorList>
            <person name="Magalhaes I.L.F."/>
            <person name="Oliveira U."/>
            <person name="Santos F.R."/>
            <person name="Vidigal T.H.D.A."/>
            <person name="Brescovit A.D."/>
            <person name="Santos A.J."/>
        </authorList>
    </citation>
    <scope>NUCLEOTIDE SEQUENCE</scope>
    <source>
        <tissue evidence="2">Shoot tissue taken approximately 20 cm above the soil surface</tissue>
    </source>
</reference>
<evidence type="ECO:0000313" key="2">
    <source>
        <dbReference type="EMBL" id="JAD20613.1"/>
    </source>
</evidence>
<protein>
    <submittedName>
        <fullName evidence="2">Uncharacterized protein</fullName>
    </submittedName>
</protein>
<name>A0A0A8Y6E4_ARUDO</name>
<keyword evidence="1" id="KW-0732">Signal</keyword>
<feature type="chain" id="PRO_5013311639" evidence="1">
    <location>
        <begin position="16"/>
        <end position="35"/>
    </location>
</feature>
<dbReference type="AlphaFoldDB" id="A0A0A8Y6E4"/>
<accession>A0A0A8Y6E4</accession>